<dbReference type="RefSeq" id="WP_088177064.1">
    <property type="nucleotide sequence ID" value="NZ_OCSU01000004.1"/>
</dbReference>
<evidence type="ECO:0000256" key="1">
    <source>
        <dbReference type="ARBA" id="ARBA00022448"/>
    </source>
</evidence>
<dbReference type="PANTHER" id="PTHR36923">
    <property type="entry name" value="FERREDOXIN"/>
    <property type="match status" value="1"/>
</dbReference>
<dbReference type="InterPro" id="IPR051269">
    <property type="entry name" value="Fe-S_cluster_ET"/>
</dbReference>
<dbReference type="InterPro" id="IPR001080">
    <property type="entry name" value="3Fe4S_ferredoxin"/>
</dbReference>
<comment type="caution">
    <text evidence="8">The sequence shown here is derived from an EMBL/GenBank/DDBJ whole genome shotgun (WGS) entry which is preliminary data.</text>
</comment>
<dbReference type="SUPFAM" id="SSF54862">
    <property type="entry name" value="4Fe-4S ferredoxins"/>
    <property type="match status" value="1"/>
</dbReference>
<dbReference type="PROSITE" id="PS51379">
    <property type="entry name" value="4FE4S_FER_2"/>
    <property type="match status" value="1"/>
</dbReference>
<keyword evidence="3 6" id="KW-0249">Electron transport</keyword>
<reference evidence="8 9" key="1">
    <citation type="submission" date="2017-09" db="EMBL/GenBank/DDBJ databases">
        <authorList>
            <person name="Varghese N."/>
            <person name="Submissions S."/>
        </authorList>
    </citation>
    <scope>NUCLEOTIDE SEQUENCE [LARGE SCALE GENOMIC DNA]</scope>
    <source>
        <strain evidence="8 9">OK806</strain>
    </source>
</reference>
<dbReference type="GO" id="GO:0051536">
    <property type="term" value="F:iron-sulfur cluster binding"/>
    <property type="evidence" value="ECO:0007669"/>
    <property type="project" value="UniProtKB-KW"/>
</dbReference>
<keyword evidence="2 6" id="KW-0479">Metal-binding</keyword>
<sequence length="65" mass="7014">MKIVVDKSRCIAAGQCVLKAPRVFDQQEEDGMVILLVESPSADDQEAARLAARVCPSEAIAIIED</sequence>
<keyword evidence="5 6" id="KW-0411">Iron-sulfur</keyword>
<protein>
    <recommendedName>
        <fullName evidence="6">Ferredoxin</fullName>
    </recommendedName>
</protein>
<dbReference type="Gene3D" id="3.30.70.20">
    <property type="match status" value="1"/>
</dbReference>
<dbReference type="Proteomes" id="UP000219522">
    <property type="component" value="Unassembled WGS sequence"/>
</dbReference>
<evidence type="ECO:0000256" key="6">
    <source>
        <dbReference type="RuleBase" id="RU368020"/>
    </source>
</evidence>
<gene>
    <name evidence="8" type="ORF">SAMN05446927_8389</name>
</gene>
<dbReference type="Pfam" id="PF13370">
    <property type="entry name" value="Fer4_13"/>
    <property type="match status" value="1"/>
</dbReference>
<keyword evidence="4 6" id="KW-0408">Iron</keyword>
<evidence type="ECO:0000256" key="4">
    <source>
        <dbReference type="ARBA" id="ARBA00023004"/>
    </source>
</evidence>
<keyword evidence="1 6" id="KW-0813">Transport</keyword>
<accession>A0A7Z7N847</accession>
<dbReference type="AlphaFoldDB" id="A0A7Z7N847"/>
<evidence type="ECO:0000256" key="2">
    <source>
        <dbReference type="ARBA" id="ARBA00022723"/>
    </source>
</evidence>
<evidence type="ECO:0000313" key="8">
    <source>
        <dbReference type="EMBL" id="SOE91462.1"/>
    </source>
</evidence>
<dbReference type="GO" id="GO:0005506">
    <property type="term" value="F:iron ion binding"/>
    <property type="evidence" value="ECO:0007669"/>
    <property type="project" value="UniProtKB-UniRule"/>
</dbReference>
<organism evidence="8 9">
    <name type="scientific">Caballeronia arationis</name>
    <dbReference type="NCBI Taxonomy" id="1777142"/>
    <lineage>
        <taxon>Bacteria</taxon>
        <taxon>Pseudomonadati</taxon>
        <taxon>Pseudomonadota</taxon>
        <taxon>Betaproteobacteria</taxon>
        <taxon>Burkholderiales</taxon>
        <taxon>Burkholderiaceae</taxon>
        <taxon>Caballeronia</taxon>
    </lineage>
</organism>
<dbReference type="InterPro" id="IPR017896">
    <property type="entry name" value="4Fe4S_Fe-S-bd"/>
</dbReference>
<proteinExistence type="predicted"/>
<evidence type="ECO:0000313" key="9">
    <source>
        <dbReference type="Proteomes" id="UP000219522"/>
    </source>
</evidence>
<dbReference type="PRINTS" id="PR00352">
    <property type="entry name" value="3FE4SFRDOXIN"/>
</dbReference>
<evidence type="ECO:0000256" key="5">
    <source>
        <dbReference type="ARBA" id="ARBA00023014"/>
    </source>
</evidence>
<feature type="domain" description="4Fe-4S ferredoxin-type" evidence="7">
    <location>
        <begin position="1"/>
        <end position="29"/>
    </location>
</feature>
<keyword evidence="9" id="KW-1185">Reference proteome</keyword>
<name>A0A7Z7N847_9BURK</name>
<dbReference type="EMBL" id="OCSU01000004">
    <property type="protein sequence ID" value="SOE91462.1"/>
    <property type="molecule type" value="Genomic_DNA"/>
</dbReference>
<comment type="function">
    <text evidence="6">Ferredoxins are iron-sulfur proteins that transfer electrons in a wide variety of metabolic reactions.</text>
</comment>
<dbReference type="GO" id="GO:0009055">
    <property type="term" value="F:electron transfer activity"/>
    <property type="evidence" value="ECO:0007669"/>
    <property type="project" value="UniProtKB-UniRule"/>
</dbReference>
<dbReference type="PANTHER" id="PTHR36923:SF3">
    <property type="entry name" value="FERREDOXIN"/>
    <property type="match status" value="1"/>
</dbReference>
<evidence type="ECO:0000256" key="3">
    <source>
        <dbReference type="ARBA" id="ARBA00022982"/>
    </source>
</evidence>
<evidence type="ECO:0000259" key="7">
    <source>
        <dbReference type="PROSITE" id="PS51379"/>
    </source>
</evidence>